<evidence type="ECO:0000256" key="2">
    <source>
        <dbReference type="ARBA" id="ARBA00023015"/>
    </source>
</evidence>
<dbReference type="EMBL" id="BAABWN010000008">
    <property type="protein sequence ID" value="GAA6168866.1"/>
    <property type="molecule type" value="Genomic_DNA"/>
</dbReference>
<sequence>MTTKSSIKFQQTESHEDFSVLETNAPLEEVFSNHAQGLVRFLYRKVKNWEDAEDIAQNAFIRIQRLTESGELENPKAYLYQTASNLAIDKIRREKLHTNYIQSETADPAFGVTSGESDAYCPERQLRAKEQLKKVENALQQLPVKCRQAFMLHRLRNMSYNDIAIEMGVSVSSVEKYILQALKHCRKTLKD</sequence>
<dbReference type="InterPro" id="IPR039425">
    <property type="entry name" value="RNA_pol_sigma-70-like"/>
</dbReference>
<dbReference type="Gene3D" id="1.10.1740.10">
    <property type="match status" value="1"/>
</dbReference>
<organism evidence="7 8">
    <name type="scientific">Sessilibacter corallicola</name>
    <dbReference type="NCBI Taxonomy" id="2904075"/>
    <lineage>
        <taxon>Bacteria</taxon>
        <taxon>Pseudomonadati</taxon>
        <taxon>Pseudomonadota</taxon>
        <taxon>Gammaproteobacteria</taxon>
        <taxon>Cellvibrionales</taxon>
        <taxon>Cellvibrionaceae</taxon>
        <taxon>Sessilibacter</taxon>
    </lineage>
</organism>
<keyword evidence="3" id="KW-0731">Sigma factor</keyword>
<feature type="domain" description="RNA polymerase sigma factor 70 region 4 type 2" evidence="6">
    <location>
        <begin position="134"/>
        <end position="185"/>
    </location>
</feature>
<dbReference type="Pfam" id="PF04542">
    <property type="entry name" value="Sigma70_r2"/>
    <property type="match status" value="1"/>
</dbReference>
<dbReference type="InterPro" id="IPR013324">
    <property type="entry name" value="RNA_pol_sigma_r3/r4-like"/>
</dbReference>
<dbReference type="InterPro" id="IPR013249">
    <property type="entry name" value="RNA_pol_sigma70_r4_t2"/>
</dbReference>
<protein>
    <submittedName>
        <fullName evidence="7">Sigma-70 family RNA polymerase sigma factor</fullName>
    </submittedName>
</protein>
<dbReference type="InterPro" id="IPR036388">
    <property type="entry name" value="WH-like_DNA-bd_sf"/>
</dbReference>
<dbReference type="InterPro" id="IPR014284">
    <property type="entry name" value="RNA_pol_sigma-70_dom"/>
</dbReference>
<comment type="caution">
    <text evidence="7">The sequence shown here is derived from an EMBL/GenBank/DDBJ whole genome shotgun (WGS) entry which is preliminary data.</text>
</comment>
<evidence type="ECO:0000256" key="4">
    <source>
        <dbReference type="ARBA" id="ARBA00023163"/>
    </source>
</evidence>
<name>A0ABQ0AB39_9GAMM</name>
<dbReference type="SUPFAM" id="SSF88659">
    <property type="entry name" value="Sigma3 and sigma4 domains of RNA polymerase sigma factors"/>
    <property type="match status" value="1"/>
</dbReference>
<dbReference type="CDD" id="cd06171">
    <property type="entry name" value="Sigma70_r4"/>
    <property type="match status" value="1"/>
</dbReference>
<dbReference type="Gene3D" id="1.10.10.10">
    <property type="entry name" value="Winged helix-like DNA-binding domain superfamily/Winged helix DNA-binding domain"/>
    <property type="match status" value="1"/>
</dbReference>
<evidence type="ECO:0000313" key="7">
    <source>
        <dbReference type="EMBL" id="GAA6168866.1"/>
    </source>
</evidence>
<dbReference type="PANTHER" id="PTHR43133">
    <property type="entry name" value="RNA POLYMERASE ECF-TYPE SIGMA FACTO"/>
    <property type="match status" value="1"/>
</dbReference>
<keyword evidence="2" id="KW-0805">Transcription regulation</keyword>
<proteinExistence type="inferred from homology"/>
<accession>A0ABQ0AB39</accession>
<evidence type="ECO:0000259" key="6">
    <source>
        <dbReference type="Pfam" id="PF08281"/>
    </source>
</evidence>
<keyword evidence="4" id="KW-0804">Transcription</keyword>
<dbReference type="Pfam" id="PF08281">
    <property type="entry name" value="Sigma70_r4_2"/>
    <property type="match status" value="1"/>
</dbReference>
<evidence type="ECO:0000256" key="3">
    <source>
        <dbReference type="ARBA" id="ARBA00023082"/>
    </source>
</evidence>
<feature type="domain" description="RNA polymerase sigma-70 region 2" evidence="5">
    <location>
        <begin position="31"/>
        <end position="95"/>
    </location>
</feature>
<dbReference type="PANTHER" id="PTHR43133:SF63">
    <property type="entry name" value="RNA POLYMERASE SIGMA FACTOR FECI-RELATED"/>
    <property type="match status" value="1"/>
</dbReference>
<dbReference type="SUPFAM" id="SSF88946">
    <property type="entry name" value="Sigma2 domain of RNA polymerase sigma factors"/>
    <property type="match status" value="1"/>
</dbReference>
<dbReference type="NCBIfam" id="TIGR02937">
    <property type="entry name" value="sigma70-ECF"/>
    <property type="match status" value="1"/>
</dbReference>
<evidence type="ECO:0000313" key="8">
    <source>
        <dbReference type="Proteomes" id="UP001465153"/>
    </source>
</evidence>
<dbReference type="InterPro" id="IPR007627">
    <property type="entry name" value="RNA_pol_sigma70_r2"/>
</dbReference>
<evidence type="ECO:0000259" key="5">
    <source>
        <dbReference type="Pfam" id="PF04542"/>
    </source>
</evidence>
<keyword evidence="8" id="KW-1185">Reference proteome</keyword>
<reference evidence="7 8" key="1">
    <citation type="submission" date="2024-04" db="EMBL/GenBank/DDBJ databases">
        <title>Draft genome sequence of Sessilibacter corallicola NBRC 116591.</title>
        <authorList>
            <person name="Miyakawa T."/>
            <person name="Kusuya Y."/>
            <person name="Miura T."/>
        </authorList>
    </citation>
    <scope>NUCLEOTIDE SEQUENCE [LARGE SCALE GENOMIC DNA]</scope>
    <source>
        <strain evidence="7 8">KU-00831-HH</strain>
    </source>
</reference>
<comment type="similarity">
    <text evidence="1">Belongs to the sigma-70 factor family. ECF subfamily.</text>
</comment>
<dbReference type="Proteomes" id="UP001465153">
    <property type="component" value="Unassembled WGS sequence"/>
</dbReference>
<dbReference type="InterPro" id="IPR013325">
    <property type="entry name" value="RNA_pol_sigma_r2"/>
</dbReference>
<evidence type="ECO:0000256" key="1">
    <source>
        <dbReference type="ARBA" id="ARBA00010641"/>
    </source>
</evidence>
<gene>
    <name evidence="7" type="ORF">NBRC116591_26770</name>
</gene>